<feature type="compositionally biased region" description="Polar residues" evidence="1">
    <location>
        <begin position="405"/>
        <end position="414"/>
    </location>
</feature>
<evidence type="ECO:0000313" key="2">
    <source>
        <dbReference type="EMBL" id="KAF2760222.1"/>
    </source>
</evidence>
<accession>A0A6A6WBL5</accession>
<evidence type="ECO:0000313" key="3">
    <source>
        <dbReference type="Proteomes" id="UP000799437"/>
    </source>
</evidence>
<organism evidence="2 3">
    <name type="scientific">Pseudovirgaria hyperparasitica</name>
    <dbReference type="NCBI Taxonomy" id="470096"/>
    <lineage>
        <taxon>Eukaryota</taxon>
        <taxon>Fungi</taxon>
        <taxon>Dikarya</taxon>
        <taxon>Ascomycota</taxon>
        <taxon>Pezizomycotina</taxon>
        <taxon>Dothideomycetes</taxon>
        <taxon>Dothideomycetes incertae sedis</taxon>
        <taxon>Acrospermales</taxon>
        <taxon>Acrospermaceae</taxon>
        <taxon>Pseudovirgaria</taxon>
    </lineage>
</organism>
<evidence type="ECO:0000256" key="1">
    <source>
        <dbReference type="SAM" id="MobiDB-lite"/>
    </source>
</evidence>
<feature type="compositionally biased region" description="Polar residues" evidence="1">
    <location>
        <begin position="557"/>
        <end position="578"/>
    </location>
</feature>
<feature type="compositionally biased region" description="Polar residues" evidence="1">
    <location>
        <begin position="224"/>
        <end position="240"/>
    </location>
</feature>
<name>A0A6A6WBL5_9PEZI</name>
<gene>
    <name evidence="2" type="ORF">EJ05DRAFT_436600</name>
</gene>
<feature type="compositionally biased region" description="Basic residues" evidence="1">
    <location>
        <begin position="261"/>
        <end position="272"/>
    </location>
</feature>
<dbReference type="RefSeq" id="XP_033602673.1">
    <property type="nucleotide sequence ID" value="XM_033741754.1"/>
</dbReference>
<dbReference type="GeneID" id="54482808"/>
<feature type="region of interest" description="Disordered" evidence="1">
    <location>
        <begin position="399"/>
        <end position="422"/>
    </location>
</feature>
<dbReference type="PANTHER" id="PTHR42106:SF1">
    <property type="match status" value="1"/>
</dbReference>
<feature type="region of interest" description="Disordered" evidence="1">
    <location>
        <begin position="1"/>
        <end position="86"/>
    </location>
</feature>
<dbReference type="EMBL" id="ML996568">
    <property type="protein sequence ID" value="KAF2760222.1"/>
    <property type="molecule type" value="Genomic_DNA"/>
</dbReference>
<dbReference type="Proteomes" id="UP000799437">
    <property type="component" value="Unassembled WGS sequence"/>
</dbReference>
<protein>
    <submittedName>
        <fullName evidence="2">Uncharacterized protein</fullName>
    </submittedName>
</protein>
<feature type="compositionally biased region" description="Low complexity" evidence="1">
    <location>
        <begin position="488"/>
        <end position="503"/>
    </location>
</feature>
<dbReference type="PANTHER" id="PTHR42106">
    <property type="entry name" value="CHROMOSOME 10, WHOLE GENOME SHOTGUN SEQUENCE"/>
    <property type="match status" value="1"/>
</dbReference>
<feature type="compositionally biased region" description="Polar residues" evidence="1">
    <location>
        <begin position="321"/>
        <end position="334"/>
    </location>
</feature>
<feature type="compositionally biased region" description="Polar residues" evidence="1">
    <location>
        <begin position="75"/>
        <end position="86"/>
    </location>
</feature>
<feature type="compositionally biased region" description="Polar residues" evidence="1">
    <location>
        <begin position="509"/>
        <end position="520"/>
    </location>
</feature>
<dbReference type="AlphaFoldDB" id="A0A6A6WBL5"/>
<feature type="compositionally biased region" description="Polar residues" evidence="1">
    <location>
        <begin position="1"/>
        <end position="31"/>
    </location>
</feature>
<proteinExistence type="predicted"/>
<reference evidence="2" key="1">
    <citation type="journal article" date="2020" name="Stud. Mycol.">
        <title>101 Dothideomycetes genomes: a test case for predicting lifestyles and emergence of pathogens.</title>
        <authorList>
            <person name="Haridas S."/>
            <person name="Albert R."/>
            <person name="Binder M."/>
            <person name="Bloem J."/>
            <person name="Labutti K."/>
            <person name="Salamov A."/>
            <person name="Andreopoulos B."/>
            <person name="Baker S."/>
            <person name="Barry K."/>
            <person name="Bills G."/>
            <person name="Bluhm B."/>
            <person name="Cannon C."/>
            <person name="Castanera R."/>
            <person name="Culley D."/>
            <person name="Daum C."/>
            <person name="Ezra D."/>
            <person name="Gonzalez J."/>
            <person name="Henrissat B."/>
            <person name="Kuo A."/>
            <person name="Liang C."/>
            <person name="Lipzen A."/>
            <person name="Lutzoni F."/>
            <person name="Magnuson J."/>
            <person name="Mondo S."/>
            <person name="Nolan M."/>
            <person name="Ohm R."/>
            <person name="Pangilinan J."/>
            <person name="Park H.-J."/>
            <person name="Ramirez L."/>
            <person name="Alfaro M."/>
            <person name="Sun H."/>
            <person name="Tritt A."/>
            <person name="Yoshinaga Y."/>
            <person name="Zwiers L.-H."/>
            <person name="Turgeon B."/>
            <person name="Goodwin S."/>
            <person name="Spatafora J."/>
            <person name="Crous P."/>
            <person name="Grigoriev I."/>
        </authorList>
    </citation>
    <scope>NUCLEOTIDE SEQUENCE</scope>
    <source>
        <strain evidence="2">CBS 121739</strain>
    </source>
</reference>
<feature type="region of interest" description="Disordered" evidence="1">
    <location>
        <begin position="591"/>
        <end position="624"/>
    </location>
</feature>
<sequence>MVPNHNNPNRTPANSPSKSRSFSESLPQLSPSPKFREPKKESKDDHTIISGPKTPRRPELLSRGLSLQMPPRDSSMPTSVLNTQTRAPLSPQLDRTLTYASPLHLLPRRSRGAEFSRACTNLHHSTLAEQSSPDSSPTITQKGLVIPRKSRTSSFITMDSPSGGANAAWNNVGLEKTMTSSSVGSVNMLGIDDSSSSESEMEDAMLYTDDVDDPVLMTPQVVKSNHNIPSPFGSTATSGHSPGGWANPFVPSGPPNFMSIHRARLRKAKSRKGSSSANGRTSLASPGPASPPQGRNTEGGGGYFVREAVMRKSNSRRESLSLHTNDLHISSGNDSGDETGPPVPTTPGVVRRVVSRRANLLPKSRQFGRIKNELFEEYAPIDSEARREAEIIRQVRESDADYDLQPSTAHSSPSLIPASGVAESLEDIPEDAGMGLESASAPSNKGLFGAFGATNSSFPGSRTSWSNEIHSYTPPPAYLPRGSSSALSDDVSMDSPAASSASARGYENGTHSSASRSGTPQAYPPTAAEGLKKSNKRRRDDDLDINSIKRRAVSPGVSVQNSPILSQSPSQREGTWNNPRLSREGSVCGHANGERSGSGGSLASMTPVVGPKRIGLQGMTDTNDGLMKMSIE</sequence>
<feature type="region of interest" description="Disordered" evidence="1">
    <location>
        <begin position="224"/>
        <end position="348"/>
    </location>
</feature>
<feature type="region of interest" description="Disordered" evidence="1">
    <location>
        <begin position="476"/>
        <end position="578"/>
    </location>
</feature>
<feature type="compositionally biased region" description="Basic and acidic residues" evidence="1">
    <location>
        <begin position="34"/>
        <end position="47"/>
    </location>
</feature>
<keyword evidence="3" id="KW-1185">Reference proteome</keyword>
<dbReference type="OrthoDB" id="340550at2759"/>